<comment type="caution">
    <text evidence="2">The sequence shown here is derived from an EMBL/GenBank/DDBJ whole genome shotgun (WGS) entry which is preliminary data.</text>
</comment>
<sequence length="128" mass="14933">MSASIGMELELMAMSFLLGILLMAAYDLLRLFRLLIPHGNFWMGMEDFFYCLFCAWMTFSLLFWENSGVIRAYILVCAFLSMVLYDRIVSRTVLGLLKNAGRWIKMKIRHRKPWGKEGGHGSRQQQKK</sequence>
<dbReference type="Pfam" id="PF09578">
    <property type="entry name" value="Spore_YabQ"/>
    <property type="match status" value="1"/>
</dbReference>
<dbReference type="EMBL" id="DVGC01000038">
    <property type="protein sequence ID" value="HIR05682.1"/>
    <property type="molecule type" value="Genomic_DNA"/>
</dbReference>
<protein>
    <submittedName>
        <fullName evidence="2">Spore cortex biosynthesis protein YabQ</fullName>
    </submittedName>
</protein>
<evidence type="ECO:0000313" key="3">
    <source>
        <dbReference type="Proteomes" id="UP000824250"/>
    </source>
</evidence>
<gene>
    <name evidence="2" type="ORF">IAB28_06920</name>
</gene>
<keyword evidence="1" id="KW-0812">Transmembrane</keyword>
<dbReference type="NCBIfam" id="TIGR02893">
    <property type="entry name" value="spore_yabQ"/>
    <property type="match status" value="1"/>
</dbReference>
<evidence type="ECO:0000313" key="2">
    <source>
        <dbReference type="EMBL" id="HIR05682.1"/>
    </source>
</evidence>
<keyword evidence="1" id="KW-1133">Transmembrane helix</keyword>
<organism evidence="2 3">
    <name type="scientific">Candidatus Copromonas faecavium</name>
    <name type="common">nom. illeg.</name>
    <dbReference type="NCBI Taxonomy" id="2840740"/>
    <lineage>
        <taxon>Bacteria</taxon>
        <taxon>Bacillati</taxon>
        <taxon>Bacillota</taxon>
        <taxon>Clostridia</taxon>
        <taxon>Lachnospirales</taxon>
        <taxon>Lachnospiraceae</taxon>
        <taxon>Candidatus Copromonas (nom. illeg.)</taxon>
    </lineage>
</organism>
<evidence type="ECO:0000256" key="1">
    <source>
        <dbReference type="SAM" id="Phobius"/>
    </source>
</evidence>
<dbReference type="AlphaFoldDB" id="A0A9D1A402"/>
<reference evidence="2" key="1">
    <citation type="submission" date="2020-10" db="EMBL/GenBank/DDBJ databases">
        <authorList>
            <person name="Gilroy R."/>
        </authorList>
    </citation>
    <scope>NUCLEOTIDE SEQUENCE</scope>
    <source>
        <strain evidence="2">CHK180-2868</strain>
    </source>
</reference>
<feature type="transmembrane region" description="Helical" evidence="1">
    <location>
        <begin position="12"/>
        <end position="36"/>
    </location>
</feature>
<feature type="transmembrane region" description="Helical" evidence="1">
    <location>
        <begin position="48"/>
        <end position="64"/>
    </location>
</feature>
<keyword evidence="1" id="KW-0472">Membrane</keyword>
<proteinExistence type="predicted"/>
<reference evidence="2" key="2">
    <citation type="journal article" date="2021" name="PeerJ">
        <title>Extensive microbial diversity within the chicken gut microbiome revealed by metagenomics and culture.</title>
        <authorList>
            <person name="Gilroy R."/>
            <person name="Ravi A."/>
            <person name="Getino M."/>
            <person name="Pursley I."/>
            <person name="Horton D.L."/>
            <person name="Alikhan N.F."/>
            <person name="Baker D."/>
            <person name="Gharbi K."/>
            <person name="Hall N."/>
            <person name="Watson M."/>
            <person name="Adriaenssens E.M."/>
            <person name="Foster-Nyarko E."/>
            <person name="Jarju S."/>
            <person name="Secka A."/>
            <person name="Antonio M."/>
            <person name="Oren A."/>
            <person name="Chaudhuri R.R."/>
            <person name="La Ragione R."/>
            <person name="Hildebrand F."/>
            <person name="Pallen M.J."/>
        </authorList>
    </citation>
    <scope>NUCLEOTIDE SEQUENCE</scope>
    <source>
        <strain evidence="2">CHK180-2868</strain>
    </source>
</reference>
<feature type="transmembrane region" description="Helical" evidence="1">
    <location>
        <begin position="70"/>
        <end position="89"/>
    </location>
</feature>
<accession>A0A9D1A402</accession>
<dbReference type="InterPro" id="IPR019074">
    <property type="entry name" value="YabQ"/>
</dbReference>
<dbReference type="Proteomes" id="UP000824250">
    <property type="component" value="Unassembled WGS sequence"/>
</dbReference>
<name>A0A9D1A402_9FIRM</name>